<feature type="region of interest" description="Disordered" evidence="11">
    <location>
        <begin position="540"/>
        <end position="655"/>
    </location>
</feature>
<evidence type="ECO:0000313" key="15">
    <source>
        <dbReference type="Proteomes" id="UP000282892"/>
    </source>
</evidence>
<evidence type="ECO:0000256" key="3">
    <source>
        <dbReference type="ARBA" id="ARBA00020819"/>
    </source>
</evidence>
<evidence type="ECO:0000256" key="5">
    <source>
        <dbReference type="ARBA" id="ARBA00022692"/>
    </source>
</evidence>
<comment type="subcellular location">
    <subcellularLocation>
        <location evidence="1">Cell membrane</location>
        <topology evidence="1">Multi-pass membrane protein</topology>
    </subcellularLocation>
</comment>
<accession>A0A3Q9QTQ2</accession>
<feature type="domain" description="ABC-2 type transporter transmembrane" evidence="13">
    <location>
        <begin position="9"/>
        <end position="199"/>
    </location>
</feature>
<dbReference type="InterPro" id="IPR051328">
    <property type="entry name" value="T7SS_ABC-Transporter"/>
</dbReference>
<dbReference type="InterPro" id="IPR013525">
    <property type="entry name" value="ABC2_TM"/>
</dbReference>
<feature type="transmembrane region" description="Helical" evidence="12">
    <location>
        <begin position="1002"/>
        <end position="1023"/>
    </location>
</feature>
<organism evidence="14 15">
    <name type="scientific">Neobacillus mesonae</name>
    <dbReference type="NCBI Taxonomy" id="1193713"/>
    <lineage>
        <taxon>Bacteria</taxon>
        <taxon>Bacillati</taxon>
        <taxon>Bacillota</taxon>
        <taxon>Bacilli</taxon>
        <taxon>Bacillales</taxon>
        <taxon>Bacillaceae</taxon>
        <taxon>Neobacillus</taxon>
    </lineage>
</organism>
<dbReference type="Gene3D" id="3.40.1710.10">
    <property type="entry name" value="abc type-2 transporter like domain"/>
    <property type="match status" value="1"/>
</dbReference>
<feature type="transmembrane region" description="Helical" evidence="12">
    <location>
        <begin position="1035"/>
        <end position="1054"/>
    </location>
</feature>
<dbReference type="OrthoDB" id="4974788at2"/>
<dbReference type="PANTHER" id="PTHR43077:SF10">
    <property type="entry name" value="TRANSPORT PERMEASE PROTEIN"/>
    <property type="match status" value="1"/>
</dbReference>
<dbReference type="GO" id="GO:0140359">
    <property type="term" value="F:ABC-type transporter activity"/>
    <property type="evidence" value="ECO:0007669"/>
    <property type="project" value="InterPro"/>
</dbReference>
<evidence type="ECO:0000256" key="11">
    <source>
        <dbReference type="SAM" id="MobiDB-lite"/>
    </source>
</evidence>
<evidence type="ECO:0000256" key="10">
    <source>
        <dbReference type="SAM" id="Coils"/>
    </source>
</evidence>
<evidence type="ECO:0000256" key="9">
    <source>
        <dbReference type="ARBA" id="ARBA00046722"/>
    </source>
</evidence>
<evidence type="ECO:0000259" key="13">
    <source>
        <dbReference type="Pfam" id="PF12698"/>
    </source>
</evidence>
<dbReference type="Proteomes" id="UP000282892">
    <property type="component" value="Chromosome"/>
</dbReference>
<keyword evidence="10" id="KW-0175">Coiled coil</keyword>
<evidence type="ECO:0000256" key="6">
    <source>
        <dbReference type="ARBA" id="ARBA00022989"/>
    </source>
</evidence>
<evidence type="ECO:0000256" key="2">
    <source>
        <dbReference type="ARBA" id="ARBA00008338"/>
    </source>
</evidence>
<dbReference type="STRING" id="1193713.GCA_001636315_02937"/>
<keyword evidence="5 12" id="KW-0812">Transmembrane</keyword>
<feature type="coiled-coil region" evidence="10">
    <location>
        <begin position="308"/>
        <end position="335"/>
    </location>
</feature>
<comment type="subunit">
    <text evidence="9">Homodimer. Interacts with EssB.</text>
</comment>
<evidence type="ECO:0000256" key="4">
    <source>
        <dbReference type="ARBA" id="ARBA00022475"/>
    </source>
</evidence>
<feature type="transmembrane region" description="Helical" evidence="12">
    <location>
        <begin position="1061"/>
        <end position="1083"/>
    </location>
</feature>
<dbReference type="RefSeq" id="WP_127484678.1">
    <property type="nucleotide sequence ID" value="NZ_CP022572.1"/>
</dbReference>
<dbReference type="Pfam" id="PF12698">
    <property type="entry name" value="ABC2_membrane_3"/>
    <property type="match status" value="1"/>
</dbReference>
<dbReference type="KEGG" id="nmk:CHR53_02070"/>
<dbReference type="PANTHER" id="PTHR43077">
    <property type="entry name" value="TRANSPORT PERMEASE YVFS-RELATED"/>
    <property type="match status" value="1"/>
</dbReference>
<evidence type="ECO:0000256" key="8">
    <source>
        <dbReference type="ARBA" id="ARBA00023136"/>
    </source>
</evidence>
<keyword evidence="7" id="KW-0843">Virulence</keyword>
<evidence type="ECO:0000256" key="7">
    <source>
        <dbReference type="ARBA" id="ARBA00023026"/>
    </source>
</evidence>
<evidence type="ECO:0000313" key="14">
    <source>
        <dbReference type="EMBL" id="AZU60147.1"/>
    </source>
</evidence>
<evidence type="ECO:0000256" key="12">
    <source>
        <dbReference type="SAM" id="Phobius"/>
    </source>
</evidence>
<gene>
    <name evidence="14" type="primary">esaA</name>
    <name evidence="14" type="ORF">CHR53_02070</name>
</gene>
<feature type="transmembrane region" description="Helical" evidence="12">
    <location>
        <begin position="1117"/>
        <end position="1137"/>
    </location>
</feature>
<keyword evidence="15" id="KW-1185">Reference proteome</keyword>
<keyword evidence="8 12" id="KW-0472">Membrane</keyword>
<sequence length="1155" mass="126879">MKRFKQGLLLFFVLVIALSSGISYLALNKAAKTNDEKKNQKMTIALVNQDQGSVLNGKTYDFGNEFIKNIEKDDQHNWYVVSRGVAENGLARNAYNMMIVIPDDFSKKALSLNSKDPEKVVLNYKVNTSGNSTMKVEADKTANTILGNFNRKIIDVYFASVIGNLHDAQDQIGSIIKQEQIYTNIYNSSIHQPLSGYTSQFGTVQENANLSMESFQGLQEILKGFENSLGEGVKTGSTYQTNFLDFKKMQDTNRLLVNGFSDQLRLFDNGLNHGDVTQQWNELLAANEAINKQFEQNDNQSITILSGSRALQEHLKTTKEKVDQLDADLAAQLESDMQGSIASQLKQALKNSSGEEKTIKLSNIFSKPDENAQKYIQNQIDKLPTLDMTEVDKLDLSEPTKIQLKNTIAVANKYNREFGYSPNTASGSLPLANQIKAIKERLKTDGTVLIDSVYLPGTKKKGQEFTVSMPNEFAISELSLTLPNHEEIVSKEPTLKLPATNEGQFVIKLKVNLKDENAKLDVFQPITWDWNLVQKDITDVDYPEPPEVEPIPGDGETDNGGSVETPTPEALAETQPGDGSNEAPVPVASLESGSSDGSKAAGNSVEATNSEPPAQTDPGEGEKDDGNNPEVPNPEPPATTEPGNGNGGSEKPQGKKVTIINNQIMHSVMSPLIDDSTSILMKGAIDSVGAYHQMQMLFGLYFGLGNVQFTSSNLQTELANTDLKDLATNGSLYSLFNKQDVVDVLADYVAGQITEEVRHKTEDLKGKIDGYLQLVDQAVANSDKMAVTIQQTTDQAKNLNTNLTKSLENLALWRENSLKLLEDEAKISTNYGNEQNMVVSLDGDFQSLLAESQSLAEQSKSNLNSAEGVYNTFDAIDKQAEAIKDSGADLIKDADHLSNNLTSKLLNDQKFAENFASVLANSRVGQRPNENLLGFLSNPVKVQNSGVISAAAADVFTPYFVVLICFIMAFFTAYAISTNERKRLLKDSFEEEGTLIKRNLPISMLTVLIGMIEGVLIGLLSGYLLEISQGKLMQWTGLIMLIVLTLLLAATYLLRQLRMIGMFILLVCLSIYLFFTKALGLHIDQQSFLAKIQDFSPLHYIEKLVTGFIEGGAEEPLILLGLLVVSVIGLIGHLFVVNGSRQSEELIQDEISEAH</sequence>
<dbReference type="GO" id="GO:0005886">
    <property type="term" value="C:plasma membrane"/>
    <property type="evidence" value="ECO:0007669"/>
    <property type="project" value="UniProtKB-SubCell"/>
</dbReference>
<keyword evidence="6 12" id="KW-1133">Transmembrane helix</keyword>
<evidence type="ECO:0000256" key="1">
    <source>
        <dbReference type="ARBA" id="ARBA00004651"/>
    </source>
</evidence>
<name>A0A3Q9QTQ2_9BACI</name>
<protein>
    <recommendedName>
        <fullName evidence="3">Type VII secretion system accessory factor EsaA</fullName>
    </recommendedName>
</protein>
<comment type="similarity">
    <text evidence="2">Belongs to the EsaA family.</text>
</comment>
<reference evidence="14 15" key="1">
    <citation type="submission" date="2017-07" db="EMBL/GenBank/DDBJ databases">
        <title>The complete genome sequence of Bacillus mesonae strain H20-5, an efficient strain improving plant abiotic stress resistance.</title>
        <authorList>
            <person name="Kim S.Y."/>
            <person name="Song H."/>
            <person name="Sang M.K."/>
            <person name="Weon H.-Y."/>
            <person name="Song J."/>
        </authorList>
    </citation>
    <scope>NUCLEOTIDE SEQUENCE [LARGE SCALE GENOMIC DNA]</scope>
    <source>
        <strain evidence="14 15">H20-5</strain>
    </source>
</reference>
<keyword evidence="4" id="KW-1003">Cell membrane</keyword>
<proteinExistence type="inferred from homology"/>
<dbReference type="NCBIfam" id="TIGR03929">
    <property type="entry name" value="T7_esaA_Nterm"/>
    <property type="match status" value="1"/>
</dbReference>
<dbReference type="InterPro" id="IPR023838">
    <property type="entry name" value="T7SS_EsaA"/>
</dbReference>
<dbReference type="EMBL" id="CP022572">
    <property type="protein sequence ID" value="AZU60147.1"/>
    <property type="molecule type" value="Genomic_DNA"/>
</dbReference>
<dbReference type="AlphaFoldDB" id="A0A3Q9QTQ2"/>
<feature type="transmembrane region" description="Helical" evidence="12">
    <location>
        <begin position="956"/>
        <end position="976"/>
    </location>
</feature>